<evidence type="ECO:0000256" key="7">
    <source>
        <dbReference type="ARBA" id="ARBA00023136"/>
    </source>
</evidence>
<organism evidence="9 10">
    <name type="scientific">Verrucomicrobia subdivision 6 bacterium BACL9 MAG-120924-bin69</name>
    <dbReference type="NCBI Taxonomy" id="1655635"/>
    <lineage>
        <taxon>Bacteria</taxon>
        <taxon>Pseudomonadati</taxon>
        <taxon>Verrucomicrobiota</taxon>
        <taxon>Verrucomicrobiia</taxon>
        <taxon>Verrucomicrobiales</taxon>
        <taxon>Verrucomicrobia subdivision 6</taxon>
    </lineage>
</organism>
<evidence type="ECO:0000256" key="8">
    <source>
        <dbReference type="RuleBase" id="RU363041"/>
    </source>
</evidence>
<feature type="transmembrane region" description="Helical" evidence="8">
    <location>
        <begin position="168"/>
        <end position="188"/>
    </location>
</feature>
<evidence type="ECO:0000313" key="9">
    <source>
        <dbReference type="EMBL" id="KRP34096.1"/>
    </source>
</evidence>
<feature type="transmembrane region" description="Helical" evidence="8">
    <location>
        <begin position="74"/>
        <end position="93"/>
    </location>
</feature>
<dbReference type="Proteomes" id="UP000051220">
    <property type="component" value="Unassembled WGS sequence"/>
</dbReference>
<keyword evidence="7 8" id="KW-0472">Membrane</keyword>
<feature type="transmembrane region" description="Helical" evidence="8">
    <location>
        <begin position="99"/>
        <end position="117"/>
    </location>
</feature>
<comment type="subcellular location">
    <subcellularLocation>
        <location evidence="1 8">Cell membrane</location>
        <topology evidence="1 8">Multi-pass membrane protein</topology>
    </subcellularLocation>
</comment>
<dbReference type="AlphaFoldDB" id="A0A0R2XDC6"/>
<reference evidence="9 10" key="1">
    <citation type="submission" date="2015-10" db="EMBL/GenBank/DDBJ databases">
        <title>Metagenome-Assembled Genomes uncover a global brackish microbiome.</title>
        <authorList>
            <person name="Hugerth L.W."/>
            <person name="Larsson J."/>
            <person name="Alneberg J."/>
            <person name="Lindh M.V."/>
            <person name="Legrand C."/>
            <person name="Pinhassi J."/>
            <person name="Andersson A.F."/>
        </authorList>
    </citation>
    <scope>NUCLEOTIDE SEQUENCE [LARGE SCALE GENOMIC DNA]</scope>
    <source>
        <strain evidence="9">BACL9 MAG-120924-bin69</strain>
    </source>
</reference>
<evidence type="ECO:0000256" key="6">
    <source>
        <dbReference type="ARBA" id="ARBA00022989"/>
    </source>
</evidence>
<dbReference type="InterPro" id="IPR002781">
    <property type="entry name" value="TM_pro_TauE-like"/>
</dbReference>
<evidence type="ECO:0000256" key="1">
    <source>
        <dbReference type="ARBA" id="ARBA00004651"/>
    </source>
</evidence>
<sequence length="248" mass="27021">MPDLSLHGWLLAFAAAASAGLSKSGFGPFGLLTILFLAEVVPAYQSTGVVLLLLIFADILAVRTYHEHASWKALRALIPATAVGIITGWWLMPRIPTEFFGHTLGWIILILVGIITLQRSRPELLSFVTSHPMLGLGCGWAAGVTTMIANAAGPITAFYFLSQRYTKMVMVGTGGWFYFTINIAKLPFSWDLGLLTKDSILLDLCLLPGVIIGFFIGHTFLKKISQNLFEWILILMAAGAALRLIAKD</sequence>
<evidence type="ECO:0000256" key="2">
    <source>
        <dbReference type="ARBA" id="ARBA00009142"/>
    </source>
</evidence>
<dbReference type="Pfam" id="PF01925">
    <property type="entry name" value="TauE"/>
    <property type="match status" value="1"/>
</dbReference>
<comment type="similarity">
    <text evidence="2 8">Belongs to the 4-toluene sulfonate uptake permease (TSUP) (TC 2.A.102) family.</text>
</comment>
<proteinExistence type="inferred from homology"/>
<dbReference type="EMBL" id="LIDN01000043">
    <property type="protein sequence ID" value="KRP34096.1"/>
    <property type="molecule type" value="Genomic_DNA"/>
</dbReference>
<evidence type="ECO:0000256" key="3">
    <source>
        <dbReference type="ARBA" id="ARBA00022448"/>
    </source>
</evidence>
<evidence type="ECO:0000313" key="10">
    <source>
        <dbReference type="Proteomes" id="UP000051220"/>
    </source>
</evidence>
<gene>
    <name evidence="9" type="ORF">ABS33_02080</name>
</gene>
<protein>
    <recommendedName>
        <fullName evidence="8">Probable membrane transporter protein</fullName>
    </recommendedName>
</protein>
<feature type="transmembrane region" description="Helical" evidence="8">
    <location>
        <begin position="43"/>
        <end position="62"/>
    </location>
</feature>
<keyword evidence="3" id="KW-0813">Transport</keyword>
<keyword evidence="5 8" id="KW-0812">Transmembrane</keyword>
<feature type="transmembrane region" description="Helical" evidence="8">
    <location>
        <begin position="227"/>
        <end position="246"/>
    </location>
</feature>
<feature type="transmembrane region" description="Helical" evidence="8">
    <location>
        <begin position="138"/>
        <end position="162"/>
    </location>
</feature>
<evidence type="ECO:0000256" key="5">
    <source>
        <dbReference type="ARBA" id="ARBA00022692"/>
    </source>
</evidence>
<dbReference type="PANTHER" id="PTHR30269:SF23">
    <property type="entry name" value="MEMBRANE TRANSPORTER PROTEIN YDHB-RELATED"/>
    <property type="match status" value="1"/>
</dbReference>
<dbReference type="InterPro" id="IPR052017">
    <property type="entry name" value="TSUP"/>
</dbReference>
<accession>A0A0R2XDC6</accession>
<dbReference type="GO" id="GO:0005886">
    <property type="term" value="C:plasma membrane"/>
    <property type="evidence" value="ECO:0007669"/>
    <property type="project" value="UniProtKB-SubCell"/>
</dbReference>
<keyword evidence="4 8" id="KW-1003">Cell membrane</keyword>
<evidence type="ECO:0000256" key="4">
    <source>
        <dbReference type="ARBA" id="ARBA00022475"/>
    </source>
</evidence>
<name>A0A0R2XDC6_9BACT</name>
<keyword evidence="6 8" id="KW-1133">Transmembrane helix</keyword>
<comment type="caution">
    <text evidence="9">The sequence shown here is derived from an EMBL/GenBank/DDBJ whole genome shotgun (WGS) entry which is preliminary data.</text>
</comment>
<feature type="transmembrane region" description="Helical" evidence="8">
    <location>
        <begin position="200"/>
        <end position="221"/>
    </location>
</feature>
<dbReference type="PANTHER" id="PTHR30269">
    <property type="entry name" value="TRANSMEMBRANE PROTEIN YFCA"/>
    <property type="match status" value="1"/>
</dbReference>